<dbReference type="PANTHER" id="PTHR24361:SF785">
    <property type="entry name" value="DUAL SPECIFICITY MITOGEN-ACTIVATED PROTEIN KINASE KINASE 1"/>
    <property type="match status" value="1"/>
</dbReference>
<name>A0A1X0P5S2_9TRYP</name>
<keyword evidence="2" id="KW-0808">Transferase</keyword>
<dbReference type="GO" id="GO:0005737">
    <property type="term" value="C:cytoplasm"/>
    <property type="evidence" value="ECO:0007669"/>
    <property type="project" value="TreeGrafter"/>
</dbReference>
<dbReference type="InterPro" id="IPR000719">
    <property type="entry name" value="Prot_kinase_dom"/>
</dbReference>
<dbReference type="Proteomes" id="UP000192257">
    <property type="component" value="Unassembled WGS sequence"/>
</dbReference>
<keyword evidence="3" id="KW-1185">Reference proteome</keyword>
<dbReference type="PROSITE" id="PS50011">
    <property type="entry name" value="PROTEIN_KINASE_DOM"/>
    <property type="match status" value="1"/>
</dbReference>
<dbReference type="EMBL" id="NBCO01000004">
    <property type="protein sequence ID" value="ORC91993.1"/>
    <property type="molecule type" value="Genomic_DNA"/>
</dbReference>
<comment type="caution">
    <text evidence="2">The sequence shown here is derived from an EMBL/GenBank/DDBJ whole genome shotgun (WGS) entry which is preliminary data.</text>
</comment>
<dbReference type="STRING" id="67003.A0A1X0P5S2"/>
<dbReference type="VEuPathDB" id="TriTrypDB:TM35_000042070"/>
<evidence type="ECO:0000313" key="2">
    <source>
        <dbReference type="EMBL" id="ORC91993.1"/>
    </source>
</evidence>
<dbReference type="SMART" id="SM00220">
    <property type="entry name" value="S_TKc"/>
    <property type="match status" value="1"/>
</dbReference>
<dbReference type="SUPFAM" id="SSF56112">
    <property type="entry name" value="Protein kinase-like (PK-like)"/>
    <property type="match status" value="1"/>
</dbReference>
<dbReference type="InterPro" id="IPR053235">
    <property type="entry name" value="Ser_Thr_kinase"/>
</dbReference>
<dbReference type="InterPro" id="IPR011009">
    <property type="entry name" value="Kinase-like_dom_sf"/>
</dbReference>
<dbReference type="AlphaFoldDB" id="A0A1X0P5S2"/>
<dbReference type="RefSeq" id="XP_028886059.1">
    <property type="nucleotide sequence ID" value="XM_029022401.1"/>
</dbReference>
<evidence type="ECO:0000259" key="1">
    <source>
        <dbReference type="PROSITE" id="PS50011"/>
    </source>
</evidence>
<feature type="domain" description="Protein kinase" evidence="1">
    <location>
        <begin position="1"/>
        <end position="219"/>
    </location>
</feature>
<gene>
    <name evidence="2" type="ORF">TM35_000042070</name>
</gene>
<dbReference type="GeneID" id="39982181"/>
<evidence type="ECO:0000313" key="3">
    <source>
        <dbReference type="Proteomes" id="UP000192257"/>
    </source>
</evidence>
<proteinExistence type="predicted"/>
<dbReference type="GO" id="GO:0005524">
    <property type="term" value="F:ATP binding"/>
    <property type="evidence" value="ECO:0007669"/>
    <property type="project" value="InterPro"/>
</dbReference>
<sequence length="240" mass="27153">MLELRIEKYAVFVDKVESVRQRIAQLSRWPPSPVLMEYKDVRISPRYLVLTTTFPVDVELRPLQHSMTEEDARVALQGILRALYALHSRHIVHGHLRLETLRVHPQSGNIILTHHVLPIDLFVPSSDVGREAWHCCAPEIKRNSAFDYSADIWALGAVFMQLVAPAGKVYETEDLLEVDVLSPDVMSLSPSAVSFVVQCLNEEAEARPTVAELLMHPFLTDKQEWPDSYESGSDDTGEEV</sequence>
<dbReference type="Gene3D" id="1.10.510.10">
    <property type="entry name" value="Transferase(Phosphotransferase) domain 1"/>
    <property type="match status" value="1"/>
</dbReference>
<keyword evidence="2" id="KW-0418">Kinase</keyword>
<dbReference type="Pfam" id="PF00069">
    <property type="entry name" value="Pkinase"/>
    <property type="match status" value="1"/>
</dbReference>
<protein>
    <submittedName>
        <fullName evidence="2">Protein kinase</fullName>
    </submittedName>
</protein>
<dbReference type="GO" id="GO:0004674">
    <property type="term" value="F:protein serine/threonine kinase activity"/>
    <property type="evidence" value="ECO:0007669"/>
    <property type="project" value="TreeGrafter"/>
</dbReference>
<accession>A0A1X0P5S2</accession>
<dbReference type="PANTHER" id="PTHR24361">
    <property type="entry name" value="MITOGEN-ACTIVATED KINASE KINASE KINASE"/>
    <property type="match status" value="1"/>
</dbReference>
<reference evidence="2 3" key="1">
    <citation type="submission" date="2017-03" db="EMBL/GenBank/DDBJ databases">
        <title>An alternative strategy for trypanosome survival in the mammalian bloodstream revealed through genome and transcriptome analysis of the ubiquitous bovine parasite Trypanosoma (Megatrypanum) theileri.</title>
        <authorList>
            <person name="Kelly S."/>
            <person name="Ivens A."/>
            <person name="Mott A."/>
            <person name="O'Neill E."/>
            <person name="Emms D."/>
            <person name="Macleod O."/>
            <person name="Voorheis P."/>
            <person name="Matthews J."/>
            <person name="Matthews K."/>
            <person name="Carrington M."/>
        </authorList>
    </citation>
    <scope>NUCLEOTIDE SEQUENCE [LARGE SCALE GENOMIC DNA]</scope>
    <source>
        <strain evidence="2">Edinburgh</strain>
    </source>
</reference>
<dbReference type="OrthoDB" id="4062651at2759"/>
<organism evidence="2 3">
    <name type="scientific">Trypanosoma theileri</name>
    <dbReference type="NCBI Taxonomy" id="67003"/>
    <lineage>
        <taxon>Eukaryota</taxon>
        <taxon>Discoba</taxon>
        <taxon>Euglenozoa</taxon>
        <taxon>Kinetoplastea</taxon>
        <taxon>Metakinetoplastina</taxon>
        <taxon>Trypanosomatida</taxon>
        <taxon>Trypanosomatidae</taxon>
        <taxon>Trypanosoma</taxon>
    </lineage>
</organism>